<keyword evidence="6 7" id="KW-0472">Membrane</keyword>
<proteinExistence type="inferred from homology"/>
<feature type="transmembrane region" description="Helical" evidence="7">
    <location>
        <begin position="113"/>
        <end position="133"/>
    </location>
</feature>
<comment type="caution">
    <text evidence="9">The sequence shown here is derived from an EMBL/GenBank/DDBJ whole genome shotgun (WGS) entry which is preliminary data.</text>
</comment>
<feature type="transmembrane region" description="Helical" evidence="7">
    <location>
        <begin position="264"/>
        <end position="283"/>
    </location>
</feature>
<dbReference type="GO" id="GO:0055085">
    <property type="term" value="P:transmembrane transport"/>
    <property type="evidence" value="ECO:0007669"/>
    <property type="project" value="InterPro"/>
</dbReference>
<dbReference type="AlphaFoldDB" id="A0A3D9KFV8"/>
<dbReference type="RefSeq" id="WP_116059815.1">
    <property type="nucleotide sequence ID" value="NZ_QRDZ01000004.1"/>
</dbReference>
<feature type="transmembrane region" description="Helical" evidence="7">
    <location>
        <begin position="189"/>
        <end position="210"/>
    </location>
</feature>
<evidence type="ECO:0000256" key="1">
    <source>
        <dbReference type="ARBA" id="ARBA00004651"/>
    </source>
</evidence>
<sequence>MDKLFAARGDRLFTAVVNLLLLAALVVTLYPLIYIASSSFSAPSAVTSGKVWLWPVDPSIDGYRAVFRYAGIWQGFANTLFYTVIGTLISLALTVLAAYPLSRPDFRAGTPLMLVFTFTMFFSGGLIPTYLLVNQLGLYDSRMAVILPSALAVYNLIITRTFFQTGIPKELLEAAKLDGCSDFSFVRRIVLPLSGAILAVNALFYAIGYWNNIQSALIFLKSNDKMPLQMILRAILIQNQIDPSLTASIDTKAMAERANLREQLKYALIVVSSLPVILLYPFVQRYFVRGIMIGSIKG</sequence>
<dbReference type="PANTHER" id="PTHR43744:SF9">
    <property type="entry name" value="POLYGALACTURONAN_RHAMNOGALACTURONAN TRANSPORT SYSTEM PERMEASE PROTEIN YTCP"/>
    <property type="match status" value="1"/>
</dbReference>
<dbReference type="EMBL" id="QRDZ01000004">
    <property type="protein sequence ID" value="RED85391.1"/>
    <property type="molecule type" value="Genomic_DNA"/>
</dbReference>
<dbReference type="Gene3D" id="1.10.3720.10">
    <property type="entry name" value="MetI-like"/>
    <property type="match status" value="1"/>
</dbReference>
<dbReference type="OrthoDB" id="2677590at2"/>
<evidence type="ECO:0000313" key="10">
    <source>
        <dbReference type="Proteomes" id="UP000256977"/>
    </source>
</evidence>
<dbReference type="InterPro" id="IPR035906">
    <property type="entry name" value="MetI-like_sf"/>
</dbReference>
<comment type="subcellular location">
    <subcellularLocation>
        <location evidence="1 7">Cell membrane</location>
        <topology evidence="1 7">Multi-pass membrane protein</topology>
    </subcellularLocation>
</comment>
<dbReference type="PANTHER" id="PTHR43744">
    <property type="entry name" value="ABC TRANSPORTER PERMEASE PROTEIN MG189-RELATED-RELATED"/>
    <property type="match status" value="1"/>
</dbReference>
<feature type="transmembrane region" description="Helical" evidence="7">
    <location>
        <begin position="12"/>
        <end position="33"/>
    </location>
</feature>
<evidence type="ECO:0000256" key="5">
    <source>
        <dbReference type="ARBA" id="ARBA00022989"/>
    </source>
</evidence>
<protein>
    <submittedName>
        <fullName evidence="9">Multiple sugar transport system permease protein/putative aldouronate transport system permease protein</fullName>
    </submittedName>
</protein>
<dbReference type="CDD" id="cd06261">
    <property type="entry name" value="TM_PBP2"/>
    <property type="match status" value="1"/>
</dbReference>
<keyword evidence="10" id="KW-1185">Reference proteome</keyword>
<evidence type="ECO:0000256" key="3">
    <source>
        <dbReference type="ARBA" id="ARBA00022475"/>
    </source>
</evidence>
<evidence type="ECO:0000256" key="7">
    <source>
        <dbReference type="RuleBase" id="RU363032"/>
    </source>
</evidence>
<dbReference type="Pfam" id="PF00528">
    <property type="entry name" value="BPD_transp_1"/>
    <property type="match status" value="1"/>
</dbReference>
<evidence type="ECO:0000256" key="6">
    <source>
        <dbReference type="ARBA" id="ARBA00023136"/>
    </source>
</evidence>
<keyword evidence="3" id="KW-1003">Cell membrane</keyword>
<keyword evidence="9" id="KW-0762">Sugar transport</keyword>
<name>A0A3D9KFV8_9BACL</name>
<keyword evidence="4 7" id="KW-0812">Transmembrane</keyword>
<dbReference type="PROSITE" id="PS50928">
    <property type="entry name" value="ABC_TM1"/>
    <property type="match status" value="1"/>
</dbReference>
<dbReference type="Proteomes" id="UP000256977">
    <property type="component" value="Unassembled WGS sequence"/>
</dbReference>
<keyword evidence="5 7" id="KW-1133">Transmembrane helix</keyword>
<reference evidence="9 10" key="1">
    <citation type="submission" date="2018-07" db="EMBL/GenBank/DDBJ databases">
        <title>Genomic Encyclopedia of Type Strains, Phase III (KMG-III): the genomes of soil and plant-associated and newly described type strains.</title>
        <authorList>
            <person name="Whitman W."/>
        </authorList>
    </citation>
    <scope>NUCLEOTIDE SEQUENCE [LARGE SCALE GENOMIC DNA]</scope>
    <source>
        <strain evidence="9 10">CECT 7287</strain>
    </source>
</reference>
<dbReference type="SUPFAM" id="SSF161098">
    <property type="entry name" value="MetI-like"/>
    <property type="match status" value="1"/>
</dbReference>
<evidence type="ECO:0000256" key="2">
    <source>
        <dbReference type="ARBA" id="ARBA00022448"/>
    </source>
</evidence>
<organism evidence="9 10">
    <name type="scientific">Cohnella phaseoli</name>
    <dbReference type="NCBI Taxonomy" id="456490"/>
    <lineage>
        <taxon>Bacteria</taxon>
        <taxon>Bacillati</taxon>
        <taxon>Bacillota</taxon>
        <taxon>Bacilli</taxon>
        <taxon>Bacillales</taxon>
        <taxon>Paenibacillaceae</taxon>
        <taxon>Cohnella</taxon>
    </lineage>
</organism>
<feature type="transmembrane region" description="Helical" evidence="7">
    <location>
        <begin position="80"/>
        <end position="101"/>
    </location>
</feature>
<dbReference type="GO" id="GO:0005886">
    <property type="term" value="C:plasma membrane"/>
    <property type="evidence" value="ECO:0007669"/>
    <property type="project" value="UniProtKB-SubCell"/>
</dbReference>
<evidence type="ECO:0000256" key="4">
    <source>
        <dbReference type="ARBA" id="ARBA00022692"/>
    </source>
</evidence>
<keyword evidence="2 7" id="KW-0813">Transport</keyword>
<gene>
    <name evidence="9" type="ORF">DFP98_10496</name>
</gene>
<evidence type="ECO:0000313" key="9">
    <source>
        <dbReference type="EMBL" id="RED85391.1"/>
    </source>
</evidence>
<comment type="similarity">
    <text evidence="7">Belongs to the binding-protein-dependent transport system permease family.</text>
</comment>
<dbReference type="InterPro" id="IPR000515">
    <property type="entry name" value="MetI-like"/>
</dbReference>
<accession>A0A3D9KFV8</accession>
<evidence type="ECO:0000259" key="8">
    <source>
        <dbReference type="PROSITE" id="PS50928"/>
    </source>
</evidence>
<feature type="domain" description="ABC transmembrane type-1" evidence="8">
    <location>
        <begin position="76"/>
        <end position="283"/>
    </location>
</feature>